<evidence type="ECO:0000313" key="1">
    <source>
        <dbReference type="EMBL" id="MEQ2250519.1"/>
    </source>
</evidence>
<reference evidence="1 2" key="1">
    <citation type="submission" date="2021-06" db="EMBL/GenBank/DDBJ databases">
        <authorList>
            <person name="Palmer J.M."/>
        </authorList>
    </citation>
    <scope>NUCLEOTIDE SEQUENCE [LARGE SCALE GENOMIC DNA]</scope>
    <source>
        <strain evidence="2">if_2019</strain>
        <tissue evidence="1">Muscle</tissue>
    </source>
</reference>
<accession>A0ABV0UZD7</accession>
<sequence>MYDFRFSDKVSVKYTNLCDCSVTKCEKVPGVLILFHGSVCSPIYIYTCQNKLRRNKSLIFDSNAGSGGGWIREEVWEGESVGCWEKRHGKMEKPAARLGFVVRGRELGWGLDLNVCVAQRLSLHLHDTY</sequence>
<dbReference type="EMBL" id="JAHRIQ010092759">
    <property type="protein sequence ID" value="MEQ2250519.1"/>
    <property type="molecule type" value="Genomic_DNA"/>
</dbReference>
<comment type="caution">
    <text evidence="1">The sequence shown here is derived from an EMBL/GenBank/DDBJ whole genome shotgun (WGS) entry which is preliminary data.</text>
</comment>
<keyword evidence="2" id="KW-1185">Reference proteome</keyword>
<organism evidence="1 2">
    <name type="scientific">Ilyodon furcidens</name>
    <name type="common">goldbreast splitfin</name>
    <dbReference type="NCBI Taxonomy" id="33524"/>
    <lineage>
        <taxon>Eukaryota</taxon>
        <taxon>Metazoa</taxon>
        <taxon>Chordata</taxon>
        <taxon>Craniata</taxon>
        <taxon>Vertebrata</taxon>
        <taxon>Euteleostomi</taxon>
        <taxon>Actinopterygii</taxon>
        <taxon>Neopterygii</taxon>
        <taxon>Teleostei</taxon>
        <taxon>Neoteleostei</taxon>
        <taxon>Acanthomorphata</taxon>
        <taxon>Ovalentaria</taxon>
        <taxon>Atherinomorphae</taxon>
        <taxon>Cyprinodontiformes</taxon>
        <taxon>Goodeidae</taxon>
        <taxon>Ilyodon</taxon>
    </lineage>
</organism>
<protein>
    <submittedName>
        <fullName evidence="1">Uncharacterized protein</fullName>
    </submittedName>
</protein>
<gene>
    <name evidence="1" type="ORF">ILYODFUR_001708</name>
</gene>
<name>A0ABV0UZD7_9TELE</name>
<proteinExistence type="predicted"/>
<evidence type="ECO:0000313" key="2">
    <source>
        <dbReference type="Proteomes" id="UP001482620"/>
    </source>
</evidence>
<dbReference type="Proteomes" id="UP001482620">
    <property type="component" value="Unassembled WGS sequence"/>
</dbReference>